<proteinExistence type="predicted"/>
<reference evidence="2" key="1">
    <citation type="submission" date="2022-11" db="UniProtKB">
        <authorList>
            <consortium name="WormBaseParasite"/>
        </authorList>
    </citation>
    <scope>IDENTIFICATION</scope>
</reference>
<dbReference type="Proteomes" id="UP000887579">
    <property type="component" value="Unplaced"/>
</dbReference>
<sequence length="42" mass="4325">MATTSTSTVSEPSDIPTAQSPSFDGSAVTPPSDPELRMAIED</sequence>
<evidence type="ECO:0000313" key="2">
    <source>
        <dbReference type="WBParaSite" id="ES5_v2.g30398.t1"/>
    </source>
</evidence>
<evidence type="ECO:0000313" key="1">
    <source>
        <dbReference type="Proteomes" id="UP000887579"/>
    </source>
</evidence>
<organism evidence="1 2">
    <name type="scientific">Panagrolaimus sp. ES5</name>
    <dbReference type="NCBI Taxonomy" id="591445"/>
    <lineage>
        <taxon>Eukaryota</taxon>
        <taxon>Metazoa</taxon>
        <taxon>Ecdysozoa</taxon>
        <taxon>Nematoda</taxon>
        <taxon>Chromadorea</taxon>
        <taxon>Rhabditida</taxon>
        <taxon>Tylenchina</taxon>
        <taxon>Panagrolaimomorpha</taxon>
        <taxon>Panagrolaimoidea</taxon>
        <taxon>Panagrolaimidae</taxon>
        <taxon>Panagrolaimus</taxon>
    </lineage>
</organism>
<name>A0AC34GLC8_9BILA</name>
<protein>
    <submittedName>
        <fullName evidence="2">Uncharacterized protein</fullName>
    </submittedName>
</protein>
<dbReference type="WBParaSite" id="ES5_v2.g30398.t1">
    <property type="protein sequence ID" value="ES5_v2.g30398.t1"/>
    <property type="gene ID" value="ES5_v2.g30398"/>
</dbReference>
<accession>A0AC34GLC8</accession>